<evidence type="ECO:0000259" key="1">
    <source>
        <dbReference type="Pfam" id="PF07244"/>
    </source>
</evidence>
<sequence length="243" mass="28588">DFNENKLNLILKNLYKTNYFEDVKINITNNILNVLVSENPIIQSIEIKGIKAKKLRDPILESLSLKRNNSFTEFAARKDRNLLLNILKNSGFYFAEVKLKKIENSNKTVSLIYDVELGERAKIKKILFIGDKKFKDRKLFRIIASEENKFWKFISDKKLLNQGRINLDKKLLEGFYRNKGYYNVKVESSFAQLLDNGKFDLVFNINAGEKFFFNDLKLIIPTDYDRKNFLRIESILENLKNKP</sequence>
<gene>
    <name evidence="2" type="ORF">METZ01_LOCUS476972</name>
</gene>
<evidence type="ECO:0000313" key="2">
    <source>
        <dbReference type="EMBL" id="SVE24118.1"/>
    </source>
</evidence>
<feature type="domain" description="POTRA" evidence="1">
    <location>
        <begin position="40"/>
        <end position="116"/>
    </location>
</feature>
<proteinExistence type="predicted"/>
<dbReference type="GO" id="GO:0019867">
    <property type="term" value="C:outer membrane"/>
    <property type="evidence" value="ECO:0007669"/>
    <property type="project" value="InterPro"/>
</dbReference>
<accession>A0A383BXJ1</accession>
<reference evidence="2" key="1">
    <citation type="submission" date="2018-05" db="EMBL/GenBank/DDBJ databases">
        <authorList>
            <person name="Lanie J.A."/>
            <person name="Ng W.-L."/>
            <person name="Kazmierczak K.M."/>
            <person name="Andrzejewski T.M."/>
            <person name="Davidsen T.M."/>
            <person name="Wayne K.J."/>
            <person name="Tettelin H."/>
            <person name="Glass J.I."/>
            <person name="Rusch D."/>
            <person name="Podicherti R."/>
            <person name="Tsui H.-C.T."/>
            <person name="Winkler M.E."/>
        </authorList>
    </citation>
    <scope>NUCLEOTIDE SEQUENCE</scope>
</reference>
<feature type="domain" description="POTRA" evidence="1">
    <location>
        <begin position="122"/>
        <end position="208"/>
    </location>
</feature>
<dbReference type="AlphaFoldDB" id="A0A383BXJ1"/>
<feature type="non-terminal residue" evidence="2">
    <location>
        <position position="1"/>
    </location>
</feature>
<dbReference type="InterPro" id="IPR010827">
    <property type="entry name" value="BamA/TamA_POTRA"/>
</dbReference>
<protein>
    <recommendedName>
        <fullName evidence="1">POTRA domain-containing protein</fullName>
    </recommendedName>
</protein>
<dbReference type="Gene3D" id="3.10.20.310">
    <property type="entry name" value="membrane protein fhac"/>
    <property type="match status" value="3"/>
</dbReference>
<name>A0A383BXJ1_9ZZZZ</name>
<feature type="non-terminal residue" evidence="2">
    <location>
        <position position="243"/>
    </location>
</feature>
<organism evidence="2">
    <name type="scientific">marine metagenome</name>
    <dbReference type="NCBI Taxonomy" id="408172"/>
    <lineage>
        <taxon>unclassified sequences</taxon>
        <taxon>metagenomes</taxon>
        <taxon>ecological metagenomes</taxon>
    </lineage>
</organism>
<dbReference type="Pfam" id="PF07244">
    <property type="entry name" value="POTRA"/>
    <property type="match status" value="2"/>
</dbReference>
<dbReference type="EMBL" id="UINC01203727">
    <property type="protein sequence ID" value="SVE24118.1"/>
    <property type="molecule type" value="Genomic_DNA"/>
</dbReference>